<sequence length="67" mass="7249">MINSVGSVQYLAQNESVQKNGTKKTQSTQNTQSSTESRVDAIAKQINEGTYKIDLKGLASKIADSLM</sequence>
<evidence type="ECO:0000313" key="8">
    <source>
        <dbReference type="Proteomes" id="UP000052245"/>
    </source>
</evidence>
<dbReference type="GeneID" id="29474193"/>
<dbReference type="InterPro" id="IPR031316">
    <property type="entry name" value="FlgM_C"/>
</dbReference>
<protein>
    <submittedName>
        <fullName evidence="3">Anti-sigma-28 factor</fullName>
    </submittedName>
</protein>
<evidence type="ECO:0000313" key="7">
    <source>
        <dbReference type="Proteomes" id="UP000052237"/>
    </source>
</evidence>
<evidence type="ECO:0000313" key="10">
    <source>
        <dbReference type="Proteomes" id="UP000239685"/>
    </source>
</evidence>
<evidence type="ECO:0000313" key="3">
    <source>
        <dbReference type="EMBL" id="CUU82428.1"/>
    </source>
</evidence>
<proteinExistence type="predicted"/>
<dbReference type="EMBL" id="FAUW01000003">
    <property type="protein sequence ID" value="CUU82428.1"/>
    <property type="molecule type" value="Genomic_DNA"/>
</dbReference>
<dbReference type="Proteomes" id="UP000239685">
    <property type="component" value="Unassembled WGS sequence"/>
</dbReference>
<evidence type="ECO:0000313" key="9">
    <source>
        <dbReference type="Proteomes" id="UP000052257"/>
    </source>
</evidence>
<feature type="compositionally biased region" description="Low complexity" evidence="1">
    <location>
        <begin position="18"/>
        <end position="35"/>
    </location>
</feature>
<dbReference type="Pfam" id="PF04316">
    <property type="entry name" value="FlgM"/>
    <property type="match status" value="1"/>
</dbReference>
<organism evidence="3 9">
    <name type="scientific">Campylobacter hyointestinalis subsp. hyointestinalis</name>
    <dbReference type="NCBI Taxonomy" id="91352"/>
    <lineage>
        <taxon>Bacteria</taxon>
        <taxon>Pseudomonadati</taxon>
        <taxon>Campylobacterota</taxon>
        <taxon>Epsilonproteobacteria</taxon>
        <taxon>Campylobacterales</taxon>
        <taxon>Campylobacteraceae</taxon>
        <taxon>Campylobacter</taxon>
    </lineage>
</organism>
<dbReference type="Proteomes" id="UP000052245">
    <property type="component" value="Unassembled WGS sequence"/>
</dbReference>
<dbReference type="EMBL" id="FAVC01000003">
    <property type="protein sequence ID" value="CUU90168.1"/>
    <property type="molecule type" value="Genomic_DNA"/>
</dbReference>
<evidence type="ECO:0000256" key="1">
    <source>
        <dbReference type="SAM" id="MobiDB-lite"/>
    </source>
</evidence>
<accession>A0A2S5J3I1</accession>
<dbReference type="InterPro" id="IPR035890">
    <property type="entry name" value="Anti-sigma-28_factor_FlgM_sf"/>
</dbReference>
<evidence type="ECO:0000313" key="5">
    <source>
        <dbReference type="EMBL" id="CUU90168.1"/>
    </source>
</evidence>
<comment type="caution">
    <text evidence="3">The sequence shown here is derived from an EMBL/GenBank/DDBJ whole genome shotgun (WGS) entry which is preliminary data.</text>
</comment>
<dbReference type="EMBL" id="FAVB01000003">
    <property type="protein sequence ID" value="CUU84266.1"/>
    <property type="molecule type" value="Genomic_DNA"/>
</dbReference>
<feature type="domain" description="Anti-sigma-28 factor FlgM C-terminal" evidence="2">
    <location>
        <begin position="26"/>
        <end position="63"/>
    </location>
</feature>
<gene>
    <name evidence="3" type="primary">flgM</name>
    <name evidence="6" type="ORF">CDQ78_06815</name>
    <name evidence="4" type="ORF">ERS686654_01513</name>
    <name evidence="3" type="ORF">ERS739220_01326</name>
    <name evidence="5" type="ORF">ERS739223_01531</name>
</gene>
<dbReference type="RefSeq" id="WP_034962246.1">
    <property type="nucleotide sequence ID" value="NZ_CBCRTP010000001.1"/>
</dbReference>
<evidence type="ECO:0000313" key="4">
    <source>
        <dbReference type="EMBL" id="CUU84266.1"/>
    </source>
</evidence>
<accession>A0A0S4ST57</accession>
<dbReference type="Proteomes" id="UP000052237">
    <property type="component" value="Unassembled WGS sequence"/>
</dbReference>
<dbReference type="EMBL" id="NIQP01000006">
    <property type="protein sequence ID" value="PPB71382.1"/>
    <property type="molecule type" value="Genomic_DNA"/>
</dbReference>
<keyword evidence="7" id="KW-1185">Reference proteome</keyword>
<feature type="region of interest" description="Disordered" evidence="1">
    <location>
        <begin position="13"/>
        <end position="38"/>
    </location>
</feature>
<dbReference type="SUPFAM" id="SSF101498">
    <property type="entry name" value="Anti-sigma factor FlgM"/>
    <property type="match status" value="1"/>
</dbReference>
<reference evidence="7 8" key="1">
    <citation type="submission" date="2015-11" db="EMBL/GenBank/DDBJ databases">
        <authorList>
            <consortium name="Pathogen Informatics"/>
        </authorList>
    </citation>
    <scope>NUCLEOTIDE SEQUENCE [LARGE SCALE GENOMIC DNA]</scope>
    <source>
        <strain evidence="4 7">006A-0059</strain>
        <strain evidence="3 9">006A-0191</strain>
        <strain evidence="5 8">007A-0283</strain>
    </source>
</reference>
<dbReference type="Proteomes" id="UP000052257">
    <property type="component" value="Unassembled WGS sequence"/>
</dbReference>
<evidence type="ECO:0000259" key="2">
    <source>
        <dbReference type="Pfam" id="PF04316"/>
    </source>
</evidence>
<dbReference type="AlphaFoldDB" id="A0A2S5J3I1"/>
<reference evidence="6 10" key="2">
    <citation type="submission" date="2017-06" db="EMBL/GenBank/DDBJ databases">
        <title>Updating the genomic taxonomy and epidemiology of Campylobacter hyointestinalis; discovery in New Zealand farmed ruminants.</title>
        <authorList>
            <person name="Wilkinson D.A."/>
            <person name="Fayaz A."/>
            <person name="Biggs P.J."/>
            <person name="Midwinter A.C."/>
        </authorList>
    </citation>
    <scope>NUCLEOTIDE SEQUENCE [LARGE SCALE GENOMIC DNA]</scope>
    <source>
        <strain evidence="6 10">S1614a</strain>
    </source>
</reference>
<evidence type="ECO:0000313" key="6">
    <source>
        <dbReference type="EMBL" id="PPB71382.1"/>
    </source>
</evidence>
<name>A0A2S5J3I1_CAMHY</name>